<evidence type="ECO:0000256" key="2">
    <source>
        <dbReference type="SAM" id="MobiDB-lite"/>
    </source>
</evidence>
<feature type="domain" description="ELM2" evidence="3">
    <location>
        <begin position="68"/>
        <end position="144"/>
    </location>
</feature>
<dbReference type="Ensembl" id="ENSHCOT00000028291.1">
    <property type="protein sequence ID" value="ENSHCOP00000015988.1"/>
    <property type="gene ID" value="ENSHCOG00000019678.1"/>
</dbReference>
<evidence type="ECO:0000259" key="3">
    <source>
        <dbReference type="PROSITE" id="PS51156"/>
    </source>
</evidence>
<organism evidence="4 5">
    <name type="scientific">Hippocampus comes</name>
    <name type="common">Tiger tail seahorse</name>
    <dbReference type="NCBI Taxonomy" id="109280"/>
    <lineage>
        <taxon>Eukaryota</taxon>
        <taxon>Metazoa</taxon>
        <taxon>Chordata</taxon>
        <taxon>Craniata</taxon>
        <taxon>Vertebrata</taxon>
        <taxon>Euteleostomi</taxon>
        <taxon>Actinopterygii</taxon>
        <taxon>Neopterygii</taxon>
        <taxon>Teleostei</taxon>
        <taxon>Neoteleostei</taxon>
        <taxon>Acanthomorphata</taxon>
        <taxon>Syngnathiaria</taxon>
        <taxon>Syngnathiformes</taxon>
        <taxon>Syngnathoidei</taxon>
        <taxon>Syngnathidae</taxon>
        <taxon>Hippocampus</taxon>
    </lineage>
</organism>
<feature type="region of interest" description="Disordered" evidence="2">
    <location>
        <begin position="17"/>
        <end position="57"/>
    </location>
</feature>
<dbReference type="GO" id="GO:0000122">
    <property type="term" value="P:negative regulation of transcription by RNA polymerase II"/>
    <property type="evidence" value="ECO:0007669"/>
    <property type="project" value="TreeGrafter"/>
</dbReference>
<dbReference type="Pfam" id="PF01448">
    <property type="entry name" value="ELM2"/>
    <property type="match status" value="1"/>
</dbReference>
<dbReference type="GO" id="GO:0005654">
    <property type="term" value="C:nucleoplasm"/>
    <property type="evidence" value="ECO:0007669"/>
    <property type="project" value="TreeGrafter"/>
</dbReference>
<evidence type="ECO:0000313" key="4">
    <source>
        <dbReference type="Ensembl" id="ENSHCOP00000015988.1"/>
    </source>
</evidence>
<proteinExistence type="predicted"/>
<evidence type="ECO:0000256" key="1">
    <source>
        <dbReference type="ARBA" id="ARBA00023242"/>
    </source>
</evidence>
<dbReference type="GO" id="GO:0042826">
    <property type="term" value="F:histone deacetylase binding"/>
    <property type="evidence" value="ECO:0007669"/>
    <property type="project" value="TreeGrafter"/>
</dbReference>
<keyword evidence="1" id="KW-0539">Nucleus</keyword>
<accession>A0A3Q2YF22</accession>
<dbReference type="PANTHER" id="PTHR10865">
    <property type="entry name" value="METASTASIS-ASSOCIATED PROTEIN AND MESODERM INDUCTION EARLY RESPONSE PROTEIN"/>
    <property type="match status" value="1"/>
</dbReference>
<dbReference type="AlphaFoldDB" id="A0A3Q2YF22"/>
<dbReference type="PANTHER" id="PTHR10865:SF27">
    <property type="entry name" value="MESODERM INDUCTION EARLY RESPONSE PROTEIN 2"/>
    <property type="match status" value="1"/>
</dbReference>
<evidence type="ECO:0000313" key="5">
    <source>
        <dbReference type="Proteomes" id="UP000264820"/>
    </source>
</evidence>
<dbReference type="InterPro" id="IPR040138">
    <property type="entry name" value="MIER/MTA"/>
</dbReference>
<dbReference type="GO" id="GO:0003714">
    <property type="term" value="F:transcription corepressor activity"/>
    <property type="evidence" value="ECO:0007669"/>
    <property type="project" value="TreeGrafter"/>
</dbReference>
<sequence>MTLAKNQMTEDIFAAAGRVESSADDLTPSVTSSTSDLLQQLPPGNKDTSVCSSDDSDDISLPANEEHKEIMVGSTYQAIIPPLSPYTYQELAYNGEDQLLWRPGTLPLLEVEHFLLNVQGPSGQEGAVCKQTCADNVRDNEQVLFSTPDVRFRLFIHKHASCKYLFGYSH</sequence>
<dbReference type="Proteomes" id="UP000264820">
    <property type="component" value="Unplaced"/>
</dbReference>
<name>A0A3Q2YF22_HIPCM</name>
<dbReference type="InterPro" id="IPR000949">
    <property type="entry name" value="ELM2_dom"/>
</dbReference>
<reference evidence="4" key="1">
    <citation type="submission" date="2025-08" db="UniProtKB">
        <authorList>
            <consortium name="Ensembl"/>
        </authorList>
    </citation>
    <scope>IDENTIFICATION</scope>
</reference>
<reference evidence="4" key="2">
    <citation type="submission" date="2025-09" db="UniProtKB">
        <authorList>
            <consortium name="Ensembl"/>
        </authorList>
    </citation>
    <scope>IDENTIFICATION</scope>
</reference>
<keyword evidence="5" id="KW-1185">Reference proteome</keyword>
<dbReference type="PROSITE" id="PS51156">
    <property type="entry name" value="ELM2"/>
    <property type="match status" value="1"/>
</dbReference>
<dbReference type="SMART" id="SM01189">
    <property type="entry name" value="ELM2"/>
    <property type="match status" value="1"/>
</dbReference>
<protein>
    <recommendedName>
        <fullName evidence="3">ELM2 domain-containing protein</fullName>
    </recommendedName>
</protein>
<dbReference type="STRING" id="109280.ENSHCOP00000015988"/>
<feature type="compositionally biased region" description="Polar residues" evidence="2">
    <location>
        <begin position="28"/>
        <end position="38"/>
    </location>
</feature>